<protein>
    <recommendedName>
        <fullName evidence="2">Reverse transcriptase N-terminal domain-containing protein</fullName>
    </recommendedName>
</protein>
<gene>
    <name evidence="3" type="primary">orf456</name>
</gene>
<sequence length="457" mass="54675">MDQELYLNRSILVSQYIDWKILIQYVDNLKSRIYKASIQKSYEKICDAQLSLINSPLVRLVALKQVLDSHYHGVSLNSFQLGYLASYLSLQSTLDCTVLICYSSNRILKSNRKIQLFIDKVKNLIMIWSIEPYQNYLYYLNKFSISSYYNEYTNFNIRNKIYSYTVNINLISLFYYVDLSIFIERMYFFNFIKEYFYKFLNKGVFIRLINSLDSYEGLSILRKQKTGLFNKLVDIFMLSIFYEMDLLLRSYANFQLSVSKNIIIVRYTSNLFVVCEDSTQLKLWCQVFLDILLSSGVELREKKDIKIMPLFQNIDLKDYLITINLWYPLQVTTKPSLYYQFILLKQVTTVIAKPKSLLLLIIRLNMLLLSWSNLYRNQQIIKLFVFLDYLIYLKIKSFLVNCHSNWSNQKIKLKYFSQRLYYFNCVEIKTNWVFSSKVIGSKYYKLYFAIKLSWLAR</sequence>
<organism evidence="3">
    <name type="scientific">Lithothamnion sp</name>
    <dbReference type="NCBI Taxonomy" id="1940749"/>
    <lineage>
        <taxon>Eukaryota</taxon>
        <taxon>Rhodophyta</taxon>
        <taxon>Florideophyceae</taxon>
        <taxon>Corallinophycidae</taxon>
        <taxon>Hapalidiales</taxon>
        <taxon>Hapalidiaceae</taxon>
        <taxon>Melobesioideae</taxon>
        <taxon>Lithothamnion</taxon>
    </lineage>
</organism>
<evidence type="ECO:0000313" key="3">
    <source>
        <dbReference type="EMBL" id="AYR05850.1"/>
    </source>
</evidence>
<evidence type="ECO:0000256" key="1">
    <source>
        <dbReference type="SAM" id="Phobius"/>
    </source>
</evidence>
<name>A0A3G3MG95_9FLOR</name>
<evidence type="ECO:0000259" key="2">
    <source>
        <dbReference type="Pfam" id="PF13655"/>
    </source>
</evidence>
<dbReference type="Pfam" id="PF13655">
    <property type="entry name" value="RVT_N"/>
    <property type="match status" value="1"/>
</dbReference>
<dbReference type="AlphaFoldDB" id="A0A3G3MG95"/>
<proteinExistence type="predicted"/>
<keyword evidence="1" id="KW-0472">Membrane</keyword>
<geneLocation type="plastid" evidence="3"/>
<feature type="domain" description="Reverse transcriptase N-terminal" evidence="2">
    <location>
        <begin position="16"/>
        <end position="67"/>
    </location>
</feature>
<dbReference type="EMBL" id="MH281627">
    <property type="protein sequence ID" value="AYR05850.1"/>
    <property type="molecule type" value="Genomic_DNA"/>
</dbReference>
<reference evidence="3" key="1">
    <citation type="journal article" date="2018" name="Genome Biol. Evol.">
        <title>Mitochondrial and Plastid Genomes from Coralline Red Algae Provide Insights into the Incongruent Evolutionary Histories of Organelles.</title>
        <authorList>
            <person name="Lee J."/>
            <person name="Song H.J."/>
            <person name="In Park S."/>
            <person name="Lee Y.M."/>
            <person name="Jeong S.Y."/>
            <person name="Oh Cho T."/>
            <person name="Kim J.H."/>
            <person name="Choi H.G."/>
            <person name="Choi C.G."/>
            <person name="Nelson W.A."/>
            <person name="Fredericq S."/>
            <person name="Bhattacharya D."/>
            <person name="Su Yoon H."/>
        </authorList>
    </citation>
    <scope>NUCLEOTIDE SEQUENCE</scope>
</reference>
<feature type="transmembrane region" description="Helical" evidence="1">
    <location>
        <begin position="161"/>
        <end position="183"/>
    </location>
</feature>
<keyword evidence="1" id="KW-0812">Transmembrane</keyword>
<dbReference type="InterPro" id="IPR025960">
    <property type="entry name" value="RVT_N"/>
</dbReference>
<accession>A0A3G3MG95</accession>
<keyword evidence="3" id="KW-0934">Plastid</keyword>
<keyword evidence="1" id="KW-1133">Transmembrane helix</keyword>